<keyword evidence="6 8" id="KW-1133">Transmembrane helix</keyword>
<dbReference type="STRING" id="686832.A0A0C3CA01"/>
<comment type="caution">
    <text evidence="8">Lacks conserved residue(s) required for the propagation of feature annotation.</text>
</comment>
<dbReference type="InterPro" id="IPR029012">
    <property type="entry name" value="Helix_hairpin_bin_sf"/>
</dbReference>
<evidence type="ECO:0000313" key="11">
    <source>
        <dbReference type="EMBL" id="KIM45620.1"/>
    </source>
</evidence>
<comment type="subcellular location">
    <subcellularLocation>
        <location evidence="1">Endoplasmic reticulum membrane</location>
        <topology evidence="1">Multi-pass membrane protein</topology>
    </subcellularLocation>
</comment>
<keyword evidence="7 8" id="KW-0472">Membrane</keyword>
<feature type="topological domain" description="Cytoplasmic" evidence="8">
    <location>
        <begin position="169"/>
        <end position="213"/>
    </location>
</feature>
<evidence type="ECO:0000256" key="4">
    <source>
        <dbReference type="ARBA" id="ARBA00022692"/>
    </source>
</evidence>
<feature type="region of interest" description="Disordered" evidence="9">
    <location>
        <begin position="181"/>
        <end position="213"/>
    </location>
</feature>
<dbReference type="GO" id="GO:0043529">
    <property type="term" value="C:GET complex"/>
    <property type="evidence" value="ECO:0007669"/>
    <property type="project" value="InterPro"/>
</dbReference>
<dbReference type="HOGENOM" id="CLU_089418_0_1_1"/>
<dbReference type="Proteomes" id="UP000053424">
    <property type="component" value="Unassembled WGS sequence"/>
</dbReference>
<dbReference type="GO" id="GO:0043495">
    <property type="term" value="F:protein-membrane adaptor activity"/>
    <property type="evidence" value="ECO:0007669"/>
    <property type="project" value="TreeGrafter"/>
</dbReference>
<sequence>MSLILTIFFLVFIGQLVTWIGKTVLLDFTYDLYLRVSRSPLAARQRALKSEILTTKSELLKTSAQDQFAKWAKLRRSVDKGLADLEKLNTEVASSKSGFSMKFNSLLWLLTTGMQFAVGWWYRKQPVFYLPEGWFGPLNWWLSFPFAPAGSVSVGVWQMACRRVIVVIEKVVKDFAGPSLFPRESDSSENPISGLAAPTPFNTPKKGTGKKES</sequence>
<evidence type="ECO:0000256" key="5">
    <source>
        <dbReference type="ARBA" id="ARBA00022824"/>
    </source>
</evidence>
<evidence type="ECO:0000256" key="8">
    <source>
        <dbReference type="HAMAP-Rule" id="MF_03113"/>
    </source>
</evidence>
<feature type="transmembrane region" description="Helical" evidence="10">
    <location>
        <begin position="105"/>
        <end position="122"/>
    </location>
</feature>
<comment type="similarity">
    <text evidence="2 8">Belongs to the WRB/GET1 family.</text>
</comment>
<dbReference type="GO" id="GO:0071816">
    <property type="term" value="P:tail-anchored membrane protein insertion into ER membrane"/>
    <property type="evidence" value="ECO:0007669"/>
    <property type="project" value="InterPro"/>
</dbReference>
<evidence type="ECO:0000256" key="7">
    <source>
        <dbReference type="ARBA" id="ARBA00023136"/>
    </source>
</evidence>
<organism evidence="11 12">
    <name type="scientific">Hebeloma cylindrosporum</name>
    <dbReference type="NCBI Taxonomy" id="76867"/>
    <lineage>
        <taxon>Eukaryota</taxon>
        <taxon>Fungi</taxon>
        <taxon>Dikarya</taxon>
        <taxon>Basidiomycota</taxon>
        <taxon>Agaricomycotina</taxon>
        <taxon>Agaricomycetes</taxon>
        <taxon>Agaricomycetidae</taxon>
        <taxon>Agaricales</taxon>
        <taxon>Agaricineae</taxon>
        <taxon>Hymenogastraceae</taxon>
        <taxon>Hebeloma</taxon>
    </lineage>
</organism>
<keyword evidence="12" id="KW-1185">Reference proteome</keyword>
<evidence type="ECO:0000256" key="1">
    <source>
        <dbReference type="ARBA" id="ARBA00004477"/>
    </source>
</evidence>
<dbReference type="PANTHER" id="PTHR42650:SF1">
    <property type="entry name" value="GUIDED ENTRY OF TAIL-ANCHORED PROTEINS FACTOR 1"/>
    <property type="match status" value="1"/>
</dbReference>
<proteinExistence type="inferred from homology"/>
<dbReference type="GO" id="GO:0005789">
    <property type="term" value="C:endoplasmic reticulum membrane"/>
    <property type="evidence" value="ECO:0007669"/>
    <property type="project" value="UniProtKB-SubCell"/>
</dbReference>
<evidence type="ECO:0000256" key="10">
    <source>
        <dbReference type="SAM" id="Phobius"/>
    </source>
</evidence>
<evidence type="ECO:0000313" key="12">
    <source>
        <dbReference type="Proteomes" id="UP000053424"/>
    </source>
</evidence>
<keyword evidence="3 8" id="KW-0813">Transport</keyword>
<feature type="transmembrane region" description="Helical" evidence="10">
    <location>
        <begin position="142"/>
        <end position="160"/>
    </location>
</feature>
<accession>A0A0C3CA01</accession>
<dbReference type="InterPro" id="IPR027538">
    <property type="entry name" value="Get1_fungi"/>
</dbReference>
<dbReference type="HAMAP" id="MF_03113">
    <property type="entry name" value="Get1"/>
    <property type="match status" value="1"/>
</dbReference>
<name>A0A0C3CA01_HEBCY</name>
<keyword evidence="4 8" id="KW-0812">Transmembrane</keyword>
<dbReference type="PANTHER" id="PTHR42650">
    <property type="entry name" value="TAIL-ANCHORED PROTEIN INSERTION RECEPTOR WRB"/>
    <property type="match status" value="1"/>
</dbReference>
<protein>
    <submittedName>
        <fullName evidence="11">Uncharacterized protein</fullName>
    </submittedName>
</protein>
<evidence type="ECO:0000256" key="3">
    <source>
        <dbReference type="ARBA" id="ARBA00022448"/>
    </source>
</evidence>
<feature type="transmembrane region" description="Helical" evidence="10">
    <location>
        <begin position="6"/>
        <end position="28"/>
    </location>
</feature>
<reference evidence="11 12" key="1">
    <citation type="submission" date="2014-04" db="EMBL/GenBank/DDBJ databases">
        <authorList>
            <consortium name="DOE Joint Genome Institute"/>
            <person name="Kuo A."/>
            <person name="Gay G."/>
            <person name="Dore J."/>
            <person name="Kohler A."/>
            <person name="Nagy L.G."/>
            <person name="Floudas D."/>
            <person name="Copeland A."/>
            <person name="Barry K.W."/>
            <person name="Cichocki N."/>
            <person name="Veneault-Fourrey C."/>
            <person name="LaButti K."/>
            <person name="Lindquist E.A."/>
            <person name="Lipzen A."/>
            <person name="Lundell T."/>
            <person name="Morin E."/>
            <person name="Murat C."/>
            <person name="Sun H."/>
            <person name="Tunlid A."/>
            <person name="Henrissat B."/>
            <person name="Grigoriev I.V."/>
            <person name="Hibbett D.S."/>
            <person name="Martin F."/>
            <person name="Nordberg H.P."/>
            <person name="Cantor M.N."/>
            <person name="Hua S.X."/>
        </authorList>
    </citation>
    <scope>NUCLEOTIDE SEQUENCE [LARGE SCALE GENOMIC DNA]</scope>
    <source>
        <strain evidence="12">h7</strain>
    </source>
</reference>
<dbReference type="EMBL" id="KN831772">
    <property type="protein sequence ID" value="KIM45620.1"/>
    <property type="molecule type" value="Genomic_DNA"/>
</dbReference>
<gene>
    <name evidence="8" type="primary">GET1</name>
    <name evidence="11" type="ORF">M413DRAFT_442278</name>
</gene>
<evidence type="ECO:0000256" key="9">
    <source>
        <dbReference type="SAM" id="MobiDB-lite"/>
    </source>
</evidence>
<dbReference type="Pfam" id="PF04420">
    <property type="entry name" value="CHD5"/>
    <property type="match status" value="1"/>
</dbReference>
<feature type="topological domain" description="Lumenal" evidence="8">
    <location>
        <begin position="1"/>
        <end position="3"/>
    </location>
</feature>
<evidence type="ECO:0000256" key="2">
    <source>
        <dbReference type="ARBA" id="ARBA00010799"/>
    </source>
</evidence>
<keyword evidence="5 8" id="KW-0256">Endoplasmic reticulum</keyword>
<reference evidence="12" key="2">
    <citation type="submission" date="2015-01" db="EMBL/GenBank/DDBJ databases">
        <title>Evolutionary Origins and Diversification of the Mycorrhizal Mutualists.</title>
        <authorList>
            <consortium name="DOE Joint Genome Institute"/>
            <consortium name="Mycorrhizal Genomics Consortium"/>
            <person name="Kohler A."/>
            <person name="Kuo A."/>
            <person name="Nagy L.G."/>
            <person name="Floudas D."/>
            <person name="Copeland A."/>
            <person name="Barry K.W."/>
            <person name="Cichocki N."/>
            <person name="Veneault-Fourrey C."/>
            <person name="LaButti K."/>
            <person name="Lindquist E.A."/>
            <person name="Lipzen A."/>
            <person name="Lundell T."/>
            <person name="Morin E."/>
            <person name="Murat C."/>
            <person name="Riley R."/>
            <person name="Ohm R."/>
            <person name="Sun H."/>
            <person name="Tunlid A."/>
            <person name="Henrissat B."/>
            <person name="Grigoriev I.V."/>
            <person name="Hibbett D.S."/>
            <person name="Martin F."/>
        </authorList>
    </citation>
    <scope>NUCLEOTIDE SEQUENCE [LARGE SCALE GENOMIC DNA]</scope>
    <source>
        <strain evidence="12">h7</strain>
    </source>
</reference>
<dbReference type="AlphaFoldDB" id="A0A0C3CA01"/>
<evidence type="ECO:0000256" key="6">
    <source>
        <dbReference type="ARBA" id="ARBA00022989"/>
    </source>
</evidence>
<dbReference type="Gene3D" id="1.10.287.660">
    <property type="entry name" value="Helix hairpin bin"/>
    <property type="match status" value="1"/>
</dbReference>
<dbReference type="InterPro" id="IPR028945">
    <property type="entry name" value="Get1"/>
</dbReference>
<dbReference type="OrthoDB" id="69461at2759"/>